<protein>
    <submittedName>
        <fullName evidence="1">Uncharacterized protein</fullName>
    </submittedName>
</protein>
<accession>A0A3B1D391</accession>
<sequence>MNLSSVILLIGRRAFVLFFVLFFFLSDFGVTLGLFPVAEAGDRDASMIEVLEHGYRIDETWEKIGKTKYYWKVTFQNHSNKRKRVFAYYSLLSAKGLSLARNVSNRYVGPQETVEIVGDSYIMTQNVPLIVDSHVKLKVGFPN</sequence>
<dbReference type="AlphaFoldDB" id="A0A3B1D391"/>
<proteinExistence type="predicted"/>
<reference evidence="1" key="1">
    <citation type="submission" date="2018-06" db="EMBL/GenBank/DDBJ databases">
        <authorList>
            <person name="Zhirakovskaya E."/>
        </authorList>
    </citation>
    <scope>NUCLEOTIDE SEQUENCE</scope>
</reference>
<evidence type="ECO:0000313" key="1">
    <source>
        <dbReference type="EMBL" id="VAX26135.1"/>
    </source>
</evidence>
<organism evidence="1">
    <name type="scientific">hydrothermal vent metagenome</name>
    <dbReference type="NCBI Taxonomy" id="652676"/>
    <lineage>
        <taxon>unclassified sequences</taxon>
        <taxon>metagenomes</taxon>
        <taxon>ecological metagenomes</taxon>
    </lineage>
</organism>
<dbReference type="EMBL" id="UOGF01000007">
    <property type="protein sequence ID" value="VAX26135.1"/>
    <property type="molecule type" value="Genomic_DNA"/>
</dbReference>
<name>A0A3B1D391_9ZZZZ</name>
<gene>
    <name evidence="1" type="ORF">MNBD_NITROSPIRAE01-1165</name>
</gene>